<dbReference type="Proteomes" id="UP000289734">
    <property type="component" value="Unassembled WGS sequence"/>
</dbReference>
<accession>A0A4Q1KLP6</accession>
<evidence type="ECO:0000313" key="1">
    <source>
        <dbReference type="EMBL" id="RXR30677.1"/>
    </source>
</evidence>
<comment type="caution">
    <text evidence="1">The sequence shown here is derived from an EMBL/GenBank/DDBJ whole genome shotgun (WGS) entry which is preliminary data.</text>
</comment>
<proteinExistence type="predicted"/>
<protein>
    <submittedName>
        <fullName evidence="1">Uncharacterized protein</fullName>
    </submittedName>
</protein>
<sequence>MINQKVVVYLQSAVKKQKIGKAFPKPRKATKRCATAKTKQTLKTRCLEIIKQKMTELQKQNYHDYILRNIFRRFEGRPYKELKEFLNYALELSEIASFTTAQGRELDPNYDFKNY</sequence>
<name>A0A4Q1KLP6_9FLAO</name>
<dbReference type="AlphaFoldDB" id="A0A4Q1KLP6"/>
<gene>
    <name evidence="1" type="ORF">EQG68_11505</name>
</gene>
<dbReference type="RefSeq" id="WP_129465031.1">
    <property type="nucleotide sequence ID" value="NZ_SBKQ01000011.1"/>
</dbReference>
<organism evidence="1 2">
    <name type="scientific">Flavobacterium piscinae</name>
    <dbReference type="NCBI Taxonomy" id="2506424"/>
    <lineage>
        <taxon>Bacteria</taxon>
        <taxon>Pseudomonadati</taxon>
        <taxon>Bacteroidota</taxon>
        <taxon>Flavobacteriia</taxon>
        <taxon>Flavobacteriales</taxon>
        <taxon>Flavobacteriaceae</taxon>
        <taxon>Flavobacterium</taxon>
    </lineage>
</organism>
<reference evidence="2" key="1">
    <citation type="submission" date="2019-01" db="EMBL/GenBank/DDBJ databases">
        <title>Cytophagaceae bacterium strain CAR-16.</title>
        <authorList>
            <person name="Chen W.-M."/>
        </authorList>
    </citation>
    <scope>NUCLEOTIDE SEQUENCE [LARGE SCALE GENOMIC DNA]</scope>
    <source>
        <strain evidence="2">ICH-30</strain>
    </source>
</reference>
<keyword evidence="2" id="KW-1185">Reference proteome</keyword>
<dbReference type="EMBL" id="SBKQ01000011">
    <property type="protein sequence ID" value="RXR30677.1"/>
    <property type="molecule type" value="Genomic_DNA"/>
</dbReference>
<evidence type="ECO:0000313" key="2">
    <source>
        <dbReference type="Proteomes" id="UP000289734"/>
    </source>
</evidence>